<dbReference type="PANTHER" id="PTHR19963">
    <property type="entry name" value="CCHC-TYPE DOMAIN-CONTAINING PROTEIN"/>
    <property type="match status" value="1"/>
</dbReference>
<proteinExistence type="predicted"/>
<reference evidence="2" key="1">
    <citation type="submission" date="2019-08" db="EMBL/GenBank/DDBJ databases">
        <title>The improved chromosome-level genome for the pearl oyster Pinctada fucata martensii using PacBio sequencing and Hi-C.</title>
        <authorList>
            <person name="Zheng Z."/>
        </authorList>
    </citation>
    <scope>NUCLEOTIDE SEQUENCE</scope>
    <source>
        <strain evidence="2">ZZ-2019</strain>
        <tissue evidence="2">Adductor muscle</tissue>
    </source>
</reference>
<organism evidence="2 3">
    <name type="scientific">Pinctada imbricata</name>
    <name type="common">Atlantic pearl-oyster</name>
    <name type="synonym">Pinctada martensii</name>
    <dbReference type="NCBI Taxonomy" id="66713"/>
    <lineage>
        <taxon>Eukaryota</taxon>
        <taxon>Metazoa</taxon>
        <taxon>Spiralia</taxon>
        <taxon>Lophotrochozoa</taxon>
        <taxon>Mollusca</taxon>
        <taxon>Bivalvia</taxon>
        <taxon>Autobranchia</taxon>
        <taxon>Pteriomorphia</taxon>
        <taxon>Pterioida</taxon>
        <taxon>Pterioidea</taxon>
        <taxon>Pteriidae</taxon>
        <taxon>Pinctada</taxon>
    </lineage>
</organism>
<dbReference type="PANTHER" id="PTHR19963:SF30">
    <property type="entry name" value="ENDONUCLEASE_EXONUCLEASE_PHOSPHATASE DOMAIN-CONTAINING PROTEIN"/>
    <property type="match status" value="1"/>
</dbReference>
<evidence type="ECO:0000313" key="2">
    <source>
        <dbReference type="EMBL" id="KAK3101485.1"/>
    </source>
</evidence>
<feature type="compositionally biased region" description="Polar residues" evidence="1">
    <location>
        <begin position="117"/>
        <end position="131"/>
    </location>
</feature>
<dbReference type="Proteomes" id="UP001186944">
    <property type="component" value="Unassembled WGS sequence"/>
</dbReference>
<evidence type="ECO:0000256" key="1">
    <source>
        <dbReference type="SAM" id="MobiDB-lite"/>
    </source>
</evidence>
<feature type="region of interest" description="Disordered" evidence="1">
    <location>
        <begin position="91"/>
        <end position="155"/>
    </location>
</feature>
<feature type="compositionally biased region" description="Gly residues" evidence="1">
    <location>
        <begin position="321"/>
        <end position="334"/>
    </location>
</feature>
<sequence>MDDSGTITFRTQNEEHEHSEDGSSVADENERNENVNEDQEYEESDERAAEASHMHGDGVLRSVSRVVNNAMSTISEQMFRLREELNDVKRTVNESRSENCNQNRFQTRRSRVDNMNDLEQPQFDLTPQINVRNPLRSSSSASGGQSGSNRERLGKMKPQQYDGVEDLNEYLTHFNIVAEINGWSYQSKTLHLAGSLSGGARALLNDLEPTKQRDFDSVVEALNNRYGTINRAEVYKTELQTRVRHIRLRLKEVGPKNISEAEKIAVRLLAYRLADKQRGKQVRVLSTESEKSSEVGVDLSKMNSQLENLAKEVKVLQGQKGNGQQGYWGQYRGFGRGRGHNQGHRQGYGSPRTSRGPQSRPLDRDQSSPENQNLPTSGARARQERMGPQ</sequence>
<evidence type="ECO:0000313" key="3">
    <source>
        <dbReference type="Proteomes" id="UP001186944"/>
    </source>
</evidence>
<feature type="compositionally biased region" description="Basic and acidic residues" evidence="1">
    <location>
        <begin position="46"/>
        <end position="56"/>
    </location>
</feature>
<protein>
    <submittedName>
        <fullName evidence="2">Uncharacterized protein</fullName>
    </submittedName>
</protein>
<feature type="region of interest" description="Disordered" evidence="1">
    <location>
        <begin position="321"/>
        <end position="389"/>
    </location>
</feature>
<keyword evidence="3" id="KW-1185">Reference proteome</keyword>
<feature type="region of interest" description="Disordered" evidence="1">
    <location>
        <begin position="1"/>
        <end position="56"/>
    </location>
</feature>
<dbReference type="AlphaFoldDB" id="A0AA88YAR6"/>
<comment type="caution">
    <text evidence="2">The sequence shown here is derived from an EMBL/GenBank/DDBJ whole genome shotgun (WGS) entry which is preliminary data.</text>
</comment>
<feature type="compositionally biased region" description="Acidic residues" evidence="1">
    <location>
        <begin position="35"/>
        <end position="45"/>
    </location>
</feature>
<feature type="compositionally biased region" description="Polar residues" evidence="1">
    <location>
        <begin position="1"/>
        <end position="11"/>
    </location>
</feature>
<accession>A0AA88YAR6</accession>
<dbReference type="EMBL" id="VSWD01000005">
    <property type="protein sequence ID" value="KAK3101485.1"/>
    <property type="molecule type" value="Genomic_DNA"/>
</dbReference>
<gene>
    <name evidence="2" type="ORF">FSP39_003954</name>
</gene>
<name>A0AA88YAR6_PINIB</name>
<feature type="compositionally biased region" description="Basic and acidic residues" evidence="1">
    <location>
        <begin position="12"/>
        <end position="21"/>
    </location>
</feature>